<sequence length="471" mass="52876">MQNVQKLYFAVKSLHQAVGFVDEKAFKQYGAYAITNLILEYLREKGVFVSGNSGVTLRSIRQAKNFAEWRQDIFLLKVSRELTAPPISAFLMSELQGNKVSFFVFRRVARSRLIGFFVRRLVGKTVGWVAPYAFKYWMKKIEGPKDGGEDARRIGSMIISAAVLSNCYLNLDYTLLTSVLPGVLAAMESQATRSLIEHIFTNANIPKMLSRTLLGFAADIEEAILNVVLTEFLDPVALNENVLRWTGINFNLQNLNFAASLTAVAAYAQETVRLHAPMIVENALRVVVEPLAASIAEFAADLCNTFLGVGARELPSRALKRPSGVHAALVKYYLETSRVMDSEGQKYVYEAFVTAFTPAVLKTMNPRREAESAFEGKSPMERILLNSVLAPFEGIIHPSDFRFWGPQWQIETKEYRMQFYSAVQAATYDLTGNLQLQALVFGKKVSFSFFVESMSKDDPEKTKIEKVAEER</sequence>
<gene>
    <name evidence="1" type="ORF">EBH_0046300</name>
</gene>
<organism evidence="1 2">
    <name type="scientific">Eimeria brunetti</name>
    <dbReference type="NCBI Taxonomy" id="51314"/>
    <lineage>
        <taxon>Eukaryota</taxon>
        <taxon>Sar</taxon>
        <taxon>Alveolata</taxon>
        <taxon>Apicomplexa</taxon>
        <taxon>Conoidasida</taxon>
        <taxon>Coccidia</taxon>
        <taxon>Eucoccidiorida</taxon>
        <taxon>Eimeriorina</taxon>
        <taxon>Eimeriidae</taxon>
        <taxon>Eimeria</taxon>
    </lineage>
</organism>
<proteinExistence type="predicted"/>
<dbReference type="Proteomes" id="UP000030750">
    <property type="component" value="Unassembled WGS sequence"/>
</dbReference>
<dbReference type="EMBL" id="HG713057">
    <property type="protein sequence ID" value="CDJ51990.1"/>
    <property type="molecule type" value="Genomic_DNA"/>
</dbReference>
<reference evidence="1" key="1">
    <citation type="submission" date="2013-10" db="EMBL/GenBank/DDBJ databases">
        <title>Genomic analysis of the causative agents of coccidiosis in chickens.</title>
        <authorList>
            <person name="Reid A.J."/>
            <person name="Blake D."/>
            <person name="Billington K."/>
            <person name="Browne H."/>
            <person name="Dunn M."/>
            <person name="Hung S."/>
            <person name="Kawahara F."/>
            <person name="Miranda-Saavedra D."/>
            <person name="Mourier T."/>
            <person name="Nagra H."/>
            <person name="Otto T.D."/>
            <person name="Rawlings N."/>
            <person name="Sanchez A."/>
            <person name="Sanders M."/>
            <person name="Subramaniam C."/>
            <person name="Tay Y."/>
            <person name="Dear P."/>
            <person name="Doerig C."/>
            <person name="Gruber A."/>
            <person name="Parkinson J."/>
            <person name="Shirley M."/>
            <person name="Wan K.L."/>
            <person name="Berriman M."/>
            <person name="Tomley F."/>
            <person name="Pain A."/>
        </authorList>
    </citation>
    <scope>NUCLEOTIDE SEQUENCE [LARGE SCALE GENOMIC DNA]</scope>
    <source>
        <strain evidence="1">Houghton</strain>
    </source>
</reference>
<keyword evidence="2" id="KW-1185">Reference proteome</keyword>
<name>U6LW32_9EIME</name>
<dbReference type="VEuPathDB" id="ToxoDB:EBH_0046300"/>
<evidence type="ECO:0000313" key="1">
    <source>
        <dbReference type="EMBL" id="CDJ51990.1"/>
    </source>
</evidence>
<reference evidence="1" key="2">
    <citation type="submission" date="2013-10" db="EMBL/GenBank/DDBJ databases">
        <authorList>
            <person name="Aslett M."/>
        </authorList>
    </citation>
    <scope>NUCLEOTIDE SEQUENCE [LARGE SCALE GENOMIC DNA]</scope>
    <source>
        <strain evidence="1">Houghton</strain>
    </source>
</reference>
<accession>U6LW32</accession>
<evidence type="ECO:0000313" key="2">
    <source>
        <dbReference type="Proteomes" id="UP000030750"/>
    </source>
</evidence>
<protein>
    <submittedName>
        <fullName evidence="1">Uncharacterized protein</fullName>
    </submittedName>
</protein>
<dbReference type="OrthoDB" id="354545at2759"/>
<dbReference type="AlphaFoldDB" id="U6LW32"/>